<comment type="similarity">
    <text evidence="2 6">Belongs to the plant self-incompatibility (S1) protein family.</text>
</comment>
<evidence type="ECO:0000313" key="8">
    <source>
        <dbReference type="Proteomes" id="UP001632038"/>
    </source>
</evidence>
<sequence length="138" mass="15663">MFIKTTITYIALLSFLLYGGADSCFLYYKVHVNFVNHLPSFFPQPLSVNCSSKDDNLGHHTLSTFNQKWGFAFCVIPFTTLFKCDLHWNGLSMYIIAYDALWIVNPCKKGDCTWTVSIQGAASPRGLFLPWQGSLIHK</sequence>
<evidence type="ECO:0000256" key="2">
    <source>
        <dbReference type="ARBA" id="ARBA00005581"/>
    </source>
</evidence>
<dbReference type="PANTHER" id="PTHR31232">
    <property type="match status" value="1"/>
</dbReference>
<evidence type="ECO:0000313" key="7">
    <source>
        <dbReference type="EMBL" id="KAL3650012.1"/>
    </source>
</evidence>
<accession>A0ABD3E774</accession>
<evidence type="ECO:0000256" key="1">
    <source>
        <dbReference type="ARBA" id="ARBA00004613"/>
    </source>
</evidence>
<dbReference type="EMBL" id="JAVIJP010000007">
    <property type="protein sequence ID" value="KAL3650012.1"/>
    <property type="molecule type" value="Genomic_DNA"/>
</dbReference>
<dbReference type="GO" id="GO:0060320">
    <property type="term" value="P:rejection of self pollen"/>
    <property type="evidence" value="ECO:0007669"/>
    <property type="project" value="UniProtKB-KW"/>
</dbReference>
<dbReference type="Proteomes" id="UP001632038">
    <property type="component" value="Unassembled WGS sequence"/>
</dbReference>
<protein>
    <recommendedName>
        <fullName evidence="6">S-protein homolog</fullName>
    </recommendedName>
</protein>
<evidence type="ECO:0000256" key="4">
    <source>
        <dbReference type="ARBA" id="ARBA00022525"/>
    </source>
</evidence>
<evidence type="ECO:0000256" key="3">
    <source>
        <dbReference type="ARBA" id="ARBA00022471"/>
    </source>
</evidence>
<name>A0ABD3E774_9LAMI</name>
<dbReference type="GO" id="GO:0005576">
    <property type="term" value="C:extracellular region"/>
    <property type="evidence" value="ECO:0007669"/>
    <property type="project" value="UniProtKB-SubCell"/>
</dbReference>
<evidence type="ECO:0000256" key="6">
    <source>
        <dbReference type="RuleBase" id="RU367044"/>
    </source>
</evidence>
<reference evidence="8" key="1">
    <citation type="journal article" date="2024" name="IScience">
        <title>Strigolactones Initiate the Formation of Haustorium-like Structures in Castilleja.</title>
        <authorList>
            <person name="Buerger M."/>
            <person name="Peterson D."/>
            <person name="Chory J."/>
        </authorList>
    </citation>
    <scope>NUCLEOTIDE SEQUENCE [LARGE SCALE GENOMIC DNA]</scope>
</reference>
<organism evidence="7 8">
    <name type="scientific">Castilleja foliolosa</name>
    <dbReference type="NCBI Taxonomy" id="1961234"/>
    <lineage>
        <taxon>Eukaryota</taxon>
        <taxon>Viridiplantae</taxon>
        <taxon>Streptophyta</taxon>
        <taxon>Embryophyta</taxon>
        <taxon>Tracheophyta</taxon>
        <taxon>Spermatophyta</taxon>
        <taxon>Magnoliopsida</taxon>
        <taxon>eudicotyledons</taxon>
        <taxon>Gunneridae</taxon>
        <taxon>Pentapetalae</taxon>
        <taxon>asterids</taxon>
        <taxon>lamiids</taxon>
        <taxon>Lamiales</taxon>
        <taxon>Orobanchaceae</taxon>
        <taxon>Pedicularideae</taxon>
        <taxon>Castillejinae</taxon>
        <taxon>Castilleja</taxon>
    </lineage>
</organism>
<comment type="caution">
    <text evidence="7">The sequence shown here is derived from an EMBL/GenBank/DDBJ whole genome shotgun (WGS) entry which is preliminary data.</text>
</comment>
<evidence type="ECO:0000256" key="5">
    <source>
        <dbReference type="ARBA" id="ARBA00022729"/>
    </source>
</evidence>
<dbReference type="InterPro" id="IPR010264">
    <property type="entry name" value="Self-incomp_S1"/>
</dbReference>
<dbReference type="PANTHER" id="PTHR31232:SF61">
    <property type="entry name" value="S-PROTEIN HOMOLOG"/>
    <property type="match status" value="1"/>
</dbReference>
<dbReference type="Pfam" id="PF05938">
    <property type="entry name" value="Self-incomp_S1"/>
    <property type="match status" value="1"/>
</dbReference>
<keyword evidence="8" id="KW-1185">Reference proteome</keyword>
<dbReference type="AlphaFoldDB" id="A0ABD3E774"/>
<keyword evidence="5" id="KW-0732">Signal</keyword>
<gene>
    <name evidence="7" type="ORF">CASFOL_006415</name>
</gene>
<comment type="subcellular location">
    <subcellularLocation>
        <location evidence="1 6">Secreted</location>
    </subcellularLocation>
</comment>
<keyword evidence="3 6" id="KW-0713">Self-incompatibility</keyword>
<keyword evidence="4 6" id="KW-0964">Secreted</keyword>
<proteinExistence type="inferred from homology"/>